<dbReference type="InterPro" id="IPR013736">
    <property type="entry name" value="Xaa-Pro_dipept_C"/>
</dbReference>
<evidence type="ECO:0000313" key="3">
    <source>
        <dbReference type="EMBL" id="EFZ37868.1"/>
    </source>
</evidence>
<dbReference type="HOGENOM" id="CLU_015590_5_0_10"/>
<dbReference type="NCBIfam" id="TIGR00976">
    <property type="entry name" value="CocE_NonD"/>
    <property type="match status" value="1"/>
</dbReference>
<dbReference type="InterPro" id="IPR000383">
    <property type="entry name" value="Xaa-Pro-like_dom"/>
</dbReference>
<organism evidence="3 4">
    <name type="scientific">Hoylesella oralis ATCC 33269</name>
    <dbReference type="NCBI Taxonomy" id="873533"/>
    <lineage>
        <taxon>Bacteria</taxon>
        <taxon>Pseudomonadati</taxon>
        <taxon>Bacteroidota</taxon>
        <taxon>Bacteroidia</taxon>
        <taxon>Bacteroidales</taxon>
        <taxon>Prevotellaceae</taxon>
        <taxon>Hoylesella</taxon>
    </lineage>
</organism>
<feature type="domain" description="Xaa-Pro dipeptidyl-peptidase C-terminal" evidence="2">
    <location>
        <begin position="354"/>
        <end position="604"/>
    </location>
</feature>
<proteinExistence type="predicted"/>
<protein>
    <submittedName>
        <fullName evidence="3">Hydrolase CocE/NonD family protein</fullName>
    </submittedName>
</protein>
<accession>E7RM87</accession>
<dbReference type="Gene3D" id="2.60.120.260">
    <property type="entry name" value="Galactose-binding domain-like"/>
    <property type="match status" value="1"/>
</dbReference>
<gene>
    <name evidence="3" type="ORF">HMPREF0663_10237</name>
</gene>
<dbReference type="STRING" id="28134.SAMN05444288_0617"/>
<dbReference type="eggNOG" id="COG2936">
    <property type="taxonomic scope" value="Bacteria"/>
</dbReference>
<dbReference type="Gene3D" id="1.10.3020.10">
    <property type="entry name" value="alpha-amino acid ester hydrolase ( Helical cap domain)"/>
    <property type="match status" value="1"/>
</dbReference>
<name>E7RM87_9BACT</name>
<dbReference type="RefSeq" id="WP_004368917.1">
    <property type="nucleotide sequence ID" value="NZ_GL833119.1"/>
</dbReference>
<dbReference type="InterPro" id="IPR008979">
    <property type="entry name" value="Galactose-bd-like_sf"/>
</dbReference>
<dbReference type="GO" id="GO:0008239">
    <property type="term" value="F:dipeptidyl-peptidase activity"/>
    <property type="evidence" value="ECO:0007669"/>
    <property type="project" value="InterPro"/>
</dbReference>
<reference evidence="3" key="1">
    <citation type="submission" date="2011-01" db="EMBL/GenBank/DDBJ databases">
        <authorList>
            <person name="Muzny D."/>
            <person name="Qin X."/>
            <person name="Buhay C."/>
            <person name="Dugan-Rocha S."/>
            <person name="Ding Y."/>
            <person name="Chen G."/>
            <person name="Hawes A."/>
            <person name="Holder M."/>
            <person name="Jhangiani S."/>
            <person name="Johnson A."/>
            <person name="Khan Z."/>
            <person name="Li Z."/>
            <person name="Liu W."/>
            <person name="Liu X."/>
            <person name="Perez L."/>
            <person name="Shen H."/>
            <person name="Wang Q."/>
            <person name="Watt J."/>
            <person name="Xi L."/>
            <person name="Xin Y."/>
            <person name="Zhou J."/>
            <person name="Deng J."/>
            <person name="Jiang H."/>
            <person name="Liu Y."/>
            <person name="Qu J."/>
            <person name="Song X.-Z."/>
            <person name="Zhang L."/>
            <person name="Villasana D."/>
            <person name="Johnson A."/>
            <person name="Liu J."/>
            <person name="Liyanage D."/>
            <person name="Lorensuhewa L."/>
            <person name="Robinson T."/>
            <person name="Song A."/>
            <person name="Song B.-B."/>
            <person name="Dinh H."/>
            <person name="Thornton R."/>
            <person name="Coyle M."/>
            <person name="Francisco L."/>
            <person name="Jackson L."/>
            <person name="Javaid M."/>
            <person name="Korchina V."/>
            <person name="Kovar C."/>
            <person name="Mata R."/>
            <person name="Mathew T."/>
            <person name="Ngo R."/>
            <person name="Nguyen L."/>
            <person name="Nguyen N."/>
            <person name="Okwuonu G."/>
            <person name="Ongeri F."/>
            <person name="Pham C."/>
            <person name="Simmons D."/>
            <person name="Wilczek-Boney K."/>
            <person name="Hale W."/>
            <person name="Jakkamsetti A."/>
            <person name="Pham P."/>
            <person name="Ruth R."/>
            <person name="San Lucas F."/>
            <person name="Warren J."/>
            <person name="Zhang J."/>
            <person name="Zhao Z."/>
            <person name="Zhou C."/>
            <person name="Zhu D."/>
            <person name="Lee S."/>
            <person name="Bess C."/>
            <person name="Blankenburg K."/>
            <person name="Forbes L."/>
            <person name="Fu Q."/>
            <person name="Gubbala S."/>
            <person name="Hirani K."/>
            <person name="Jayaseelan J.C."/>
            <person name="Lara F."/>
            <person name="Munidasa M."/>
            <person name="Palculict T."/>
            <person name="Patil S."/>
            <person name="Pu L.-L."/>
            <person name="Saada N."/>
            <person name="Tang L."/>
            <person name="Weissenberger G."/>
            <person name="Zhu Y."/>
            <person name="Hemphill L."/>
            <person name="Shang Y."/>
            <person name="Youmans B."/>
            <person name="Ayvaz T."/>
            <person name="Ross M."/>
            <person name="Santibanez J."/>
            <person name="Aqrawi P."/>
            <person name="Gross S."/>
            <person name="Joshi V."/>
            <person name="Fowler G."/>
            <person name="Nazareth L."/>
            <person name="Reid J."/>
            <person name="Worley K."/>
            <person name="Petrosino J."/>
            <person name="Highlander S."/>
            <person name="Gibbs R."/>
        </authorList>
    </citation>
    <scope>NUCLEOTIDE SEQUENCE [LARGE SCALE GENOMIC DNA]</scope>
    <source>
        <strain evidence="3">ATCC 33269</strain>
    </source>
</reference>
<keyword evidence="1 3" id="KW-0378">Hydrolase</keyword>
<dbReference type="AlphaFoldDB" id="E7RM87"/>
<comment type="caution">
    <text evidence="3">The sequence shown here is derived from an EMBL/GenBank/DDBJ whole genome shotgun (WGS) entry which is preliminary data.</text>
</comment>
<sequence>MNYKQIVLYLFLSFSTFQGYSQPAEKQQIENEYAKREVMIPMRDGTKLYTAIYEPRTKQQRHPILMFRTPYGSGPYGKQFTGTLKSELRHYTAKNYIIVWQDVRGRYMSEGEYENMRPVVLARGEKTNDVTDAYDTADWLVKHTHNNGCIGVTGSSYLGYYALTAALCKHPSIKAVCPQAPIGDWFMGDDVHHNGALMLTDSFRFLWEFGRYRSNPSPVVPPSKPYYFTDEYSFFLRMGTISDLLKLQTDSLPFWNAMLEHPDYDKWWQLRNPLKQYEKIDIPVMVVGGLFDAEDAYGTWNSYKALARRRQAAPLYLLMGPWEHGGWLGGNGNRLGEISFGSEDLNDRFRTLQQRFFDYYLNHEGVMDLPPVTMFFTGENCWRTFAKLPAEKVEITPIYLHARGVLGFDEPAETSSYTQYVSDPAHPVPYTNAIGRHRNASYMTEDQRFALRRNDVIAFVTQPLEHSLTLCGAVGVNLSTSISTTDADFVVKLIDVFPDDIDSKQAGYQMLVRGDIMRGRYRNSFSKPEAFIPNEIDRVAFPLADIAHTFLKGHRIMVQIQSSWFPLADRNPQQFINIYHCTKGDFVKSSVKIYHEGTHASKLMLPVLR</sequence>
<dbReference type="EMBL" id="AEPE02000002">
    <property type="protein sequence ID" value="EFZ37868.1"/>
    <property type="molecule type" value="Genomic_DNA"/>
</dbReference>
<keyword evidence="4" id="KW-1185">Reference proteome</keyword>
<dbReference type="InterPro" id="IPR005674">
    <property type="entry name" value="CocE/Ser_esterase"/>
</dbReference>
<evidence type="ECO:0000259" key="2">
    <source>
        <dbReference type="SMART" id="SM00939"/>
    </source>
</evidence>
<dbReference type="SUPFAM" id="SSF49785">
    <property type="entry name" value="Galactose-binding domain-like"/>
    <property type="match status" value="1"/>
</dbReference>
<dbReference type="SUPFAM" id="SSF53474">
    <property type="entry name" value="alpha/beta-Hydrolases"/>
    <property type="match status" value="1"/>
</dbReference>
<dbReference type="Pfam" id="PF02129">
    <property type="entry name" value="Peptidase_S15"/>
    <property type="match status" value="1"/>
</dbReference>
<evidence type="ECO:0000256" key="1">
    <source>
        <dbReference type="ARBA" id="ARBA00022801"/>
    </source>
</evidence>
<dbReference type="SMART" id="SM00939">
    <property type="entry name" value="PepX_C"/>
    <property type="match status" value="1"/>
</dbReference>
<dbReference type="Proteomes" id="UP000005580">
    <property type="component" value="Unassembled WGS sequence"/>
</dbReference>
<evidence type="ECO:0000313" key="4">
    <source>
        <dbReference type="Proteomes" id="UP000005580"/>
    </source>
</evidence>
<dbReference type="Pfam" id="PF08530">
    <property type="entry name" value="PepX_C"/>
    <property type="match status" value="1"/>
</dbReference>
<dbReference type="Gene3D" id="3.40.50.1820">
    <property type="entry name" value="alpha/beta hydrolase"/>
    <property type="match status" value="1"/>
</dbReference>
<dbReference type="InterPro" id="IPR029058">
    <property type="entry name" value="AB_hydrolase_fold"/>
</dbReference>